<evidence type="ECO:0000313" key="1">
    <source>
        <dbReference type="EMBL" id="KAI3781474.1"/>
    </source>
</evidence>
<dbReference type="Proteomes" id="UP001055811">
    <property type="component" value="Linkage Group LG02"/>
</dbReference>
<reference evidence="2" key="1">
    <citation type="journal article" date="2022" name="Mol. Ecol. Resour.">
        <title>The genomes of chicory, endive, great burdock and yacon provide insights into Asteraceae palaeo-polyploidization history and plant inulin production.</title>
        <authorList>
            <person name="Fan W."/>
            <person name="Wang S."/>
            <person name="Wang H."/>
            <person name="Wang A."/>
            <person name="Jiang F."/>
            <person name="Liu H."/>
            <person name="Zhao H."/>
            <person name="Xu D."/>
            <person name="Zhang Y."/>
        </authorList>
    </citation>
    <scope>NUCLEOTIDE SEQUENCE [LARGE SCALE GENOMIC DNA]</scope>
    <source>
        <strain evidence="2">cv. Punajuju</strain>
    </source>
</reference>
<proteinExistence type="predicted"/>
<evidence type="ECO:0000313" key="2">
    <source>
        <dbReference type="Proteomes" id="UP001055811"/>
    </source>
</evidence>
<accession>A0ACB9GDG6</accession>
<reference evidence="1 2" key="2">
    <citation type="journal article" date="2022" name="Mol. Ecol. Resour.">
        <title>The genomes of chicory, endive, great burdock and yacon provide insights into Asteraceae paleo-polyploidization history and plant inulin production.</title>
        <authorList>
            <person name="Fan W."/>
            <person name="Wang S."/>
            <person name="Wang H."/>
            <person name="Wang A."/>
            <person name="Jiang F."/>
            <person name="Liu H."/>
            <person name="Zhao H."/>
            <person name="Xu D."/>
            <person name="Zhang Y."/>
        </authorList>
    </citation>
    <scope>NUCLEOTIDE SEQUENCE [LARGE SCALE GENOMIC DNA]</scope>
    <source>
        <strain evidence="2">cv. Punajuju</strain>
        <tissue evidence="1">Leaves</tissue>
    </source>
</reference>
<organism evidence="1 2">
    <name type="scientific">Cichorium intybus</name>
    <name type="common">Chicory</name>
    <dbReference type="NCBI Taxonomy" id="13427"/>
    <lineage>
        <taxon>Eukaryota</taxon>
        <taxon>Viridiplantae</taxon>
        <taxon>Streptophyta</taxon>
        <taxon>Embryophyta</taxon>
        <taxon>Tracheophyta</taxon>
        <taxon>Spermatophyta</taxon>
        <taxon>Magnoliopsida</taxon>
        <taxon>eudicotyledons</taxon>
        <taxon>Gunneridae</taxon>
        <taxon>Pentapetalae</taxon>
        <taxon>asterids</taxon>
        <taxon>campanulids</taxon>
        <taxon>Asterales</taxon>
        <taxon>Asteraceae</taxon>
        <taxon>Cichorioideae</taxon>
        <taxon>Cichorieae</taxon>
        <taxon>Cichoriinae</taxon>
        <taxon>Cichorium</taxon>
    </lineage>
</organism>
<gene>
    <name evidence="1" type="ORF">L2E82_11489</name>
</gene>
<protein>
    <submittedName>
        <fullName evidence="1">Uncharacterized protein</fullName>
    </submittedName>
</protein>
<sequence length="100" mass="11097">MDSGDVSNITNVKLLPFLFSQPLLYSLSRSHTVTVGPKPATTTTISNDVPSLPTAIDSVQSTPNYRFEHNKFDLSYWKPNFKRGFSNFTKLLAKTGCLLA</sequence>
<dbReference type="EMBL" id="CM042010">
    <property type="protein sequence ID" value="KAI3781474.1"/>
    <property type="molecule type" value="Genomic_DNA"/>
</dbReference>
<keyword evidence="2" id="KW-1185">Reference proteome</keyword>
<comment type="caution">
    <text evidence="1">The sequence shown here is derived from an EMBL/GenBank/DDBJ whole genome shotgun (WGS) entry which is preliminary data.</text>
</comment>
<name>A0ACB9GDG6_CICIN</name>